<organism evidence="1 2">
    <name type="scientific">Trichothecium roseum</name>
    <dbReference type="NCBI Taxonomy" id="47278"/>
    <lineage>
        <taxon>Eukaryota</taxon>
        <taxon>Fungi</taxon>
        <taxon>Dikarya</taxon>
        <taxon>Ascomycota</taxon>
        <taxon>Pezizomycotina</taxon>
        <taxon>Sordariomycetes</taxon>
        <taxon>Hypocreomycetidae</taxon>
        <taxon>Hypocreales</taxon>
        <taxon>Hypocreales incertae sedis</taxon>
        <taxon>Trichothecium</taxon>
    </lineage>
</organism>
<proteinExistence type="predicted"/>
<comment type="caution">
    <text evidence="1">The sequence shown here is derived from an EMBL/GenBank/DDBJ whole genome shotgun (WGS) entry which is preliminary data.</text>
</comment>
<dbReference type="EMBL" id="CM047943">
    <property type="protein sequence ID" value="KAI9900938.1"/>
    <property type="molecule type" value="Genomic_DNA"/>
</dbReference>
<name>A0ACC0V3D4_9HYPO</name>
<accession>A0ACC0V3D4</accession>
<evidence type="ECO:0000313" key="1">
    <source>
        <dbReference type="EMBL" id="KAI9900938.1"/>
    </source>
</evidence>
<keyword evidence="2" id="KW-1185">Reference proteome</keyword>
<gene>
    <name evidence="1" type="ORF">N3K66_005200</name>
</gene>
<protein>
    <submittedName>
        <fullName evidence="1">Uncharacterized protein</fullName>
    </submittedName>
</protein>
<reference evidence="1" key="1">
    <citation type="submission" date="2022-10" db="EMBL/GenBank/DDBJ databases">
        <title>Complete Genome of Trichothecium roseum strain YXFP-22015, a Plant Pathogen Isolated from Citrus.</title>
        <authorList>
            <person name="Wang Y."/>
            <person name="Zhu L."/>
        </authorList>
    </citation>
    <scope>NUCLEOTIDE SEQUENCE</scope>
    <source>
        <strain evidence="1">YXFP-22015</strain>
    </source>
</reference>
<sequence length="264" mass="28871">MSGHEQVIAWLVPTTTNSPADRATASPENAFRTVPVDDSSFFLTAHLPHNLIASRPPRAIHLSFDQPPRRPGGSGAFILGTDPRSCDVVLPPLPGISPQHCCIRFDAESRLVVEDLCSERGTQVWFGWESRGDRVGYTWVLDDRQPAGGGGCCPAPRRVVLDVQGVRFQVVLNEHHDQHRAAYLEKVEAFCERPAWAEGLSQGWDRASLPPVPPLFDAAPVFQHILVKSLGDQGNPSSGGGGEMYLWNVSRPWEPMIKAEVAAA</sequence>
<dbReference type="Proteomes" id="UP001163324">
    <property type="component" value="Chromosome 4"/>
</dbReference>
<evidence type="ECO:0000313" key="2">
    <source>
        <dbReference type="Proteomes" id="UP001163324"/>
    </source>
</evidence>